<dbReference type="Proteomes" id="UP000230093">
    <property type="component" value="Unassembled WGS sequence"/>
</dbReference>
<organism evidence="1 2">
    <name type="scientific">Candidatus Beckwithbacteria bacterium CG10_big_fil_rev_8_21_14_0_10_34_10</name>
    <dbReference type="NCBI Taxonomy" id="1974495"/>
    <lineage>
        <taxon>Bacteria</taxon>
        <taxon>Candidatus Beckwithiibacteriota</taxon>
    </lineage>
</organism>
<gene>
    <name evidence="1" type="ORF">COT75_00250</name>
</gene>
<protein>
    <recommendedName>
        <fullName evidence="3">Peptidase family U32 C-terminal domain-containing protein</fullName>
    </recommendedName>
</protein>
<dbReference type="AlphaFoldDB" id="A0A2H0WAC4"/>
<reference evidence="2" key="1">
    <citation type="submission" date="2017-09" db="EMBL/GenBank/DDBJ databases">
        <title>Depth-based differentiation of microbial function through sediment-hosted aquifers and enrichment of novel symbionts in the deep terrestrial subsurface.</title>
        <authorList>
            <person name="Probst A.J."/>
            <person name="Ladd B."/>
            <person name="Jarett J.K."/>
            <person name="Geller-Mcgrath D.E."/>
            <person name="Sieber C.M.K."/>
            <person name="Emerson J.B."/>
            <person name="Anantharaman K."/>
            <person name="Thomas B.C."/>
            <person name="Malmstrom R."/>
            <person name="Stieglmeier M."/>
            <person name="Klingl A."/>
            <person name="Woyke T."/>
            <person name="Ryan C.M."/>
            <person name="Banfield J.F."/>
        </authorList>
    </citation>
    <scope>NUCLEOTIDE SEQUENCE [LARGE SCALE GENOMIC DNA]</scope>
</reference>
<proteinExistence type="predicted"/>
<comment type="caution">
    <text evidence="1">The sequence shown here is derived from an EMBL/GenBank/DDBJ whole genome shotgun (WGS) entry which is preliminary data.</text>
</comment>
<accession>A0A2H0WAC4</accession>
<dbReference type="InterPro" id="IPR009000">
    <property type="entry name" value="Transl_B-barrel_sf"/>
</dbReference>
<dbReference type="Gene3D" id="2.40.30.10">
    <property type="entry name" value="Translation factors"/>
    <property type="match status" value="1"/>
</dbReference>
<sequence>MINLAGKQVGTISHYYDQIGVAVLDLNETLKVGDKIKIVKEEEEFEQEISSMQVEHKEVQTAKKGDSVGLKVDKEVKRKSKVYIL</sequence>
<evidence type="ECO:0000313" key="1">
    <source>
        <dbReference type="EMBL" id="PIS09620.1"/>
    </source>
</evidence>
<dbReference type="EMBL" id="PEZT01000001">
    <property type="protein sequence ID" value="PIS09620.1"/>
    <property type="molecule type" value="Genomic_DNA"/>
</dbReference>
<evidence type="ECO:0008006" key="3">
    <source>
        <dbReference type="Google" id="ProtNLM"/>
    </source>
</evidence>
<evidence type="ECO:0000313" key="2">
    <source>
        <dbReference type="Proteomes" id="UP000230093"/>
    </source>
</evidence>
<dbReference type="SUPFAM" id="SSF50447">
    <property type="entry name" value="Translation proteins"/>
    <property type="match status" value="1"/>
</dbReference>
<name>A0A2H0WAC4_9BACT</name>